<dbReference type="EMBL" id="JAEHFV010000001">
    <property type="protein sequence ID" value="MBK0368633.1"/>
    <property type="molecule type" value="Genomic_DNA"/>
</dbReference>
<dbReference type="InterPro" id="IPR005094">
    <property type="entry name" value="Endonuclease_MobA/VirD2"/>
</dbReference>
<dbReference type="Proteomes" id="UP000609172">
    <property type="component" value="Unassembled WGS sequence"/>
</dbReference>
<proteinExistence type="predicted"/>
<accession>A0A934PKK1</accession>
<evidence type="ECO:0000313" key="4">
    <source>
        <dbReference type="Proteomes" id="UP000609172"/>
    </source>
</evidence>
<evidence type="ECO:0000256" key="1">
    <source>
        <dbReference type="SAM" id="MobiDB-lite"/>
    </source>
</evidence>
<evidence type="ECO:0000313" key="3">
    <source>
        <dbReference type="EMBL" id="MBK0368633.1"/>
    </source>
</evidence>
<keyword evidence="4" id="KW-1185">Reference proteome</keyword>
<comment type="caution">
    <text evidence="3">The sequence shown here is derived from an EMBL/GenBank/DDBJ whole genome shotgun (WGS) entry which is preliminary data.</text>
</comment>
<gene>
    <name evidence="3" type="ORF">I5M07_02200</name>
</gene>
<feature type="domain" description="MobA/VirD2-like nuclease" evidence="2">
    <location>
        <begin position="17"/>
        <end position="152"/>
    </location>
</feature>
<dbReference type="RefSeq" id="WP_200104554.1">
    <property type="nucleotide sequence ID" value="NZ_JAEHFV010000001.1"/>
</dbReference>
<dbReference type="AlphaFoldDB" id="A0A934PKK1"/>
<feature type="region of interest" description="Disordered" evidence="1">
    <location>
        <begin position="391"/>
        <end position="417"/>
    </location>
</feature>
<organism evidence="3 4">
    <name type="scientific">Flavobacterium agrisoli</name>
    <dbReference type="NCBI Taxonomy" id="2793066"/>
    <lineage>
        <taxon>Bacteria</taxon>
        <taxon>Pseudomonadati</taxon>
        <taxon>Bacteroidota</taxon>
        <taxon>Flavobacteriia</taxon>
        <taxon>Flavobacteriales</taxon>
        <taxon>Flavobacteriaceae</taxon>
        <taxon>Flavobacterium</taxon>
    </lineage>
</organism>
<reference evidence="3" key="1">
    <citation type="submission" date="2020-12" db="EMBL/GenBank/DDBJ databases">
        <title>Bacterial novel species Flavobacterium sp. SE-1-e isolated from soil.</title>
        <authorList>
            <person name="Jung H.-Y."/>
        </authorList>
    </citation>
    <scope>NUCLEOTIDE SEQUENCE</scope>
    <source>
        <strain evidence="3">SE-1-e</strain>
    </source>
</reference>
<dbReference type="Pfam" id="PF03432">
    <property type="entry name" value="Relaxase"/>
    <property type="match status" value="1"/>
</dbReference>
<protein>
    <submittedName>
        <fullName evidence="3">Relaxase/mobilization nuclease domain-containing protein</fullName>
    </submittedName>
</protein>
<sequence length="417" mass="46592">MVAVINTGHSIRGIFMYNENKVSQGAAVCIGEGNYPIDIEKMSESFKLSVFLRQLQLNENVKRSAVHISLNFDRSDKDLSKEKLMEIASSYMEKIGFGAQPYLVYQHHDAGHPHLHIASINVRADGSGINMHNIGRNQSETARKELEISFNLVRADSRKKQSPALINAIDAEKIKYGAIDSKRAIGSVLNAVIPHYKYTTLGELNAVLNLYNVRAERGKENSKMFQNKGLIYQILDDNKKTVGVPIKASSFYSKPTLSRLEINFAAAKTARAIFMKRTRNAVDLLLLKYPSITLSQLETRLAKQGITAVVRKNEQGLIYGMTYIDHNTRCVFNGSSLGPEYAAKGLLQRLGHSSHSEKQYNTVPDGTAHKQDPFISAAEVQRIIDDVLYAGTPSDSVPKQLKKKRKKRKRKGQSDNN</sequence>
<feature type="compositionally biased region" description="Basic residues" evidence="1">
    <location>
        <begin position="400"/>
        <end position="411"/>
    </location>
</feature>
<name>A0A934PKK1_9FLAO</name>
<evidence type="ECO:0000259" key="2">
    <source>
        <dbReference type="Pfam" id="PF03432"/>
    </source>
</evidence>